<dbReference type="AlphaFoldDB" id="A0A812CCE2"/>
<dbReference type="EMBL" id="CAHIKZ030001335">
    <property type="protein sequence ID" value="CAE1260397.1"/>
    <property type="molecule type" value="Genomic_DNA"/>
</dbReference>
<feature type="coiled-coil region" evidence="1">
    <location>
        <begin position="24"/>
        <end position="83"/>
    </location>
</feature>
<evidence type="ECO:0000256" key="1">
    <source>
        <dbReference type="SAM" id="Coils"/>
    </source>
</evidence>
<keyword evidence="3" id="KW-1185">Reference proteome</keyword>
<sequence length="657" mass="73915">MSQFLDYQVLVQVMYTSHRTEIHLRHAMDELDQLRKQNVELRKLAADLKDVHLNPDVSKDDAVKSLRKRLERATKELKLLAEKKSLNVSSAFICSILSSINNNRFCLSSRISFVAMVSLLVYLIFPSLSLPPCLCLSSSFPLLPPPPSLLSLSPPPSSLLPPSLSLSLLPLSLSLCPSLLPPSLCLLPPLSLSLSSLLCLSSLSSPPPSLSLLPPSLCLSSLPLSVSPPSLSVFLQLLSISVFSDLSIPTSSYVSVPASPPHLPFPSAIPIETLFSRSLVPHISCFFNLLIWFIHPSSLSLSLFFPSSLSISLFFTRFTSPPRCFFTRFLSASLFFTRCTLRLIVLHPSPRSSSFDTLTRFQLTSPLVILHPVHTLPPRCFSPVHLSYTVVLHRFPLRSLFFTGSHSPVPLFFTWFLSASLFFTRLASPPRYFHRLYSASFFSPVGLSARRFHQLTSPPVVFTGLVLHRFHLSGLVLFTSVPFFSRLSALFSPVDLSPPRCFHRLASRLVVFTRWPLRLVVFHRLTSPPRYFHPVDLSASFWPLRLVVFHRLTSRLVVFHRLCTLRLVVFHPVDTLRLVVFHPVDTLRLVVFHPVDTLRLVVFHPVDTLRLVPSLSSFSPGPFSFVFFTQSLLFRLFHPVPSLSSFSPNSLEEKKII</sequence>
<dbReference type="Proteomes" id="UP000597762">
    <property type="component" value="Unassembled WGS sequence"/>
</dbReference>
<protein>
    <submittedName>
        <fullName evidence="2">Uncharacterized protein</fullName>
    </submittedName>
</protein>
<proteinExistence type="predicted"/>
<evidence type="ECO:0000313" key="3">
    <source>
        <dbReference type="Proteomes" id="UP000597762"/>
    </source>
</evidence>
<evidence type="ECO:0000313" key="2">
    <source>
        <dbReference type="EMBL" id="CAE1260397.1"/>
    </source>
</evidence>
<comment type="caution">
    <text evidence="2">The sequence shown here is derived from an EMBL/GenBank/DDBJ whole genome shotgun (WGS) entry which is preliminary data.</text>
</comment>
<reference evidence="2" key="1">
    <citation type="submission" date="2021-01" db="EMBL/GenBank/DDBJ databases">
        <authorList>
            <person name="Li R."/>
            <person name="Bekaert M."/>
        </authorList>
    </citation>
    <scope>NUCLEOTIDE SEQUENCE</scope>
    <source>
        <strain evidence="2">Farmed</strain>
    </source>
</reference>
<keyword evidence="1" id="KW-0175">Coiled coil</keyword>
<name>A0A812CCE2_ACAPH</name>
<accession>A0A812CCE2</accession>
<gene>
    <name evidence="2" type="ORF">SPHA_32176</name>
</gene>
<organism evidence="2 3">
    <name type="scientific">Acanthosepion pharaonis</name>
    <name type="common">Pharaoh cuttlefish</name>
    <name type="synonym">Sepia pharaonis</name>
    <dbReference type="NCBI Taxonomy" id="158019"/>
    <lineage>
        <taxon>Eukaryota</taxon>
        <taxon>Metazoa</taxon>
        <taxon>Spiralia</taxon>
        <taxon>Lophotrochozoa</taxon>
        <taxon>Mollusca</taxon>
        <taxon>Cephalopoda</taxon>
        <taxon>Coleoidea</taxon>
        <taxon>Decapodiformes</taxon>
        <taxon>Sepiida</taxon>
        <taxon>Sepiina</taxon>
        <taxon>Sepiidae</taxon>
        <taxon>Acanthosepion</taxon>
    </lineage>
</organism>
<dbReference type="OrthoDB" id="10682924at2759"/>